<dbReference type="GO" id="GO:0006742">
    <property type="term" value="P:NADP+ catabolic process"/>
    <property type="evidence" value="ECO:0007669"/>
    <property type="project" value="TreeGrafter"/>
</dbReference>
<dbReference type="InterPro" id="IPR049734">
    <property type="entry name" value="NudC-like_C"/>
</dbReference>
<evidence type="ECO:0000256" key="1">
    <source>
        <dbReference type="ARBA" id="ARBA00001946"/>
    </source>
</evidence>
<dbReference type="Proteomes" id="UP000078544">
    <property type="component" value="Unassembled WGS sequence"/>
</dbReference>
<dbReference type="AlphaFoldDB" id="A0A167X557"/>
<keyword evidence="13" id="KW-1185">Reference proteome</keyword>
<evidence type="ECO:0000259" key="11">
    <source>
        <dbReference type="PROSITE" id="PS51462"/>
    </source>
</evidence>
<dbReference type="GO" id="GO:0005829">
    <property type="term" value="C:cytosol"/>
    <property type="evidence" value="ECO:0007669"/>
    <property type="project" value="TreeGrafter"/>
</dbReference>
<accession>A0A167X557</accession>
<dbReference type="Gene3D" id="3.90.79.10">
    <property type="entry name" value="Nucleoside Triphosphate Pyrophosphohydrolase"/>
    <property type="match status" value="1"/>
</dbReference>
<dbReference type="GO" id="GO:0019677">
    <property type="term" value="P:NAD+ catabolic process"/>
    <property type="evidence" value="ECO:0007669"/>
    <property type="project" value="TreeGrafter"/>
</dbReference>
<dbReference type="InterPro" id="IPR050241">
    <property type="entry name" value="NAD-cap_RNA_hydrolase_NudC"/>
</dbReference>
<dbReference type="Pfam" id="PF00293">
    <property type="entry name" value="NUDIX"/>
    <property type="match status" value="1"/>
</dbReference>
<evidence type="ECO:0000256" key="8">
    <source>
        <dbReference type="ARBA" id="ARBA00023027"/>
    </source>
</evidence>
<comment type="cofactor">
    <cofactor evidence="2">
        <name>Zn(2+)</name>
        <dbReference type="ChEBI" id="CHEBI:29105"/>
    </cofactor>
</comment>
<gene>
    <name evidence="12" type="ORF">AAL_07534</name>
</gene>
<keyword evidence="7" id="KW-0460">Magnesium</keyword>
<dbReference type="InterPro" id="IPR020084">
    <property type="entry name" value="NUDIX_hydrolase_CS"/>
</dbReference>
<dbReference type="EC" id="3.6.1.22" evidence="4"/>
<evidence type="ECO:0000256" key="9">
    <source>
        <dbReference type="ARBA" id="ARBA00023679"/>
    </source>
</evidence>
<comment type="caution">
    <text evidence="12">The sequence shown here is derived from an EMBL/GenBank/DDBJ whole genome shotgun (WGS) entry which is preliminary data.</text>
</comment>
<sequence length="158" mass="16879">MIAAVVSADGQRILLGRQSRWAPHLYSALAGFLEPGESLEEAVRREVWEEAGVRVGRVVVHSTQPWPYPASLMIGAVAQALPGDGESISLNDKELESARWFTLEEVRAALARAPGALGAPPPDDYQEGSLRVPPPQAIANRLMAAVVEGFLTTGSAKI</sequence>
<dbReference type="InterPro" id="IPR020476">
    <property type="entry name" value="Nudix_hydrolase"/>
</dbReference>
<evidence type="ECO:0000256" key="10">
    <source>
        <dbReference type="RuleBase" id="RU003476"/>
    </source>
</evidence>
<dbReference type="GO" id="GO:0035529">
    <property type="term" value="F:NADH pyrophosphatase activity"/>
    <property type="evidence" value="ECO:0007669"/>
    <property type="project" value="TreeGrafter"/>
</dbReference>
<comment type="similarity">
    <text evidence="3">Belongs to the Nudix hydrolase family. NudC subfamily.</text>
</comment>
<dbReference type="FunFam" id="3.90.79.10:FF:000042">
    <property type="entry name" value="Probable NADH pyrophosphatase"/>
    <property type="match status" value="1"/>
</dbReference>
<keyword evidence="6 10" id="KW-0378">Hydrolase</keyword>
<evidence type="ECO:0000256" key="5">
    <source>
        <dbReference type="ARBA" id="ARBA00022723"/>
    </source>
</evidence>
<dbReference type="PROSITE" id="PS51462">
    <property type="entry name" value="NUDIX"/>
    <property type="match status" value="1"/>
</dbReference>
<evidence type="ECO:0000256" key="2">
    <source>
        <dbReference type="ARBA" id="ARBA00001947"/>
    </source>
</evidence>
<evidence type="ECO:0000256" key="3">
    <source>
        <dbReference type="ARBA" id="ARBA00009595"/>
    </source>
</evidence>
<name>A0A167X557_9HYPO</name>
<comment type="cofactor">
    <cofactor evidence="1">
        <name>Mg(2+)</name>
        <dbReference type="ChEBI" id="CHEBI:18420"/>
    </cofactor>
</comment>
<dbReference type="CDD" id="cd03429">
    <property type="entry name" value="NUDIX_NADH_pyrophosphatase_Nudt13"/>
    <property type="match status" value="1"/>
</dbReference>
<dbReference type="PANTHER" id="PTHR42904:SF6">
    <property type="entry name" value="NAD-CAPPED RNA HYDROLASE NUDT12"/>
    <property type="match status" value="1"/>
</dbReference>
<feature type="domain" description="Nudix hydrolase" evidence="11">
    <location>
        <begin position="1"/>
        <end position="123"/>
    </location>
</feature>
<protein>
    <recommendedName>
        <fullName evidence="4">NAD(+) diphosphatase</fullName>
        <ecNumber evidence="4">3.6.1.22</ecNumber>
    </recommendedName>
</protein>
<evidence type="ECO:0000256" key="4">
    <source>
        <dbReference type="ARBA" id="ARBA00012381"/>
    </source>
</evidence>
<dbReference type="GO" id="GO:0005777">
    <property type="term" value="C:peroxisome"/>
    <property type="evidence" value="ECO:0007669"/>
    <property type="project" value="TreeGrafter"/>
</dbReference>
<dbReference type="PRINTS" id="PR00502">
    <property type="entry name" value="NUDIXFAMILY"/>
</dbReference>
<dbReference type="PANTHER" id="PTHR42904">
    <property type="entry name" value="NUDIX HYDROLASE, NUDC SUBFAMILY"/>
    <property type="match status" value="1"/>
</dbReference>
<evidence type="ECO:0000313" key="13">
    <source>
        <dbReference type="Proteomes" id="UP000078544"/>
    </source>
</evidence>
<proteinExistence type="inferred from homology"/>
<organism evidence="12 13">
    <name type="scientific">Moelleriella libera RCEF 2490</name>
    <dbReference type="NCBI Taxonomy" id="1081109"/>
    <lineage>
        <taxon>Eukaryota</taxon>
        <taxon>Fungi</taxon>
        <taxon>Dikarya</taxon>
        <taxon>Ascomycota</taxon>
        <taxon>Pezizomycotina</taxon>
        <taxon>Sordariomycetes</taxon>
        <taxon>Hypocreomycetidae</taxon>
        <taxon>Hypocreales</taxon>
        <taxon>Clavicipitaceae</taxon>
        <taxon>Moelleriella</taxon>
    </lineage>
</organism>
<evidence type="ECO:0000256" key="7">
    <source>
        <dbReference type="ARBA" id="ARBA00022842"/>
    </source>
</evidence>
<dbReference type="SUPFAM" id="SSF55811">
    <property type="entry name" value="Nudix"/>
    <property type="match status" value="1"/>
</dbReference>
<dbReference type="STRING" id="1081109.A0A167X557"/>
<evidence type="ECO:0000256" key="6">
    <source>
        <dbReference type="ARBA" id="ARBA00022801"/>
    </source>
</evidence>
<comment type="catalytic activity">
    <reaction evidence="9">
        <text>a 5'-end NAD(+)-phospho-ribonucleoside in mRNA + H2O = a 5'-end phospho-adenosine-phospho-ribonucleoside in mRNA + beta-nicotinamide D-ribonucleotide + 2 H(+)</text>
        <dbReference type="Rhea" id="RHEA:60876"/>
        <dbReference type="Rhea" id="RHEA-COMP:15698"/>
        <dbReference type="Rhea" id="RHEA-COMP:15719"/>
        <dbReference type="ChEBI" id="CHEBI:14649"/>
        <dbReference type="ChEBI" id="CHEBI:15377"/>
        <dbReference type="ChEBI" id="CHEBI:15378"/>
        <dbReference type="ChEBI" id="CHEBI:144029"/>
        <dbReference type="ChEBI" id="CHEBI:144051"/>
    </reaction>
    <physiologicalReaction direction="left-to-right" evidence="9">
        <dbReference type="Rhea" id="RHEA:60877"/>
    </physiologicalReaction>
</comment>
<keyword evidence="5" id="KW-0479">Metal-binding</keyword>
<reference evidence="12 13" key="1">
    <citation type="journal article" date="2016" name="Genome Biol. Evol.">
        <title>Divergent and convergent evolution of fungal pathogenicity.</title>
        <authorList>
            <person name="Shang Y."/>
            <person name="Xiao G."/>
            <person name="Zheng P."/>
            <person name="Cen K."/>
            <person name="Zhan S."/>
            <person name="Wang C."/>
        </authorList>
    </citation>
    <scope>NUCLEOTIDE SEQUENCE [LARGE SCALE GENOMIC DNA]</scope>
    <source>
        <strain evidence="12 13">RCEF 2490</strain>
    </source>
</reference>
<dbReference type="GO" id="GO:0046872">
    <property type="term" value="F:metal ion binding"/>
    <property type="evidence" value="ECO:0007669"/>
    <property type="project" value="UniProtKB-KW"/>
</dbReference>
<dbReference type="PROSITE" id="PS00893">
    <property type="entry name" value="NUDIX_BOX"/>
    <property type="match status" value="1"/>
</dbReference>
<dbReference type="OrthoDB" id="10249612at2759"/>
<dbReference type="InterPro" id="IPR015797">
    <property type="entry name" value="NUDIX_hydrolase-like_dom_sf"/>
</dbReference>
<evidence type="ECO:0000313" key="12">
    <source>
        <dbReference type="EMBL" id="KZZ89641.1"/>
    </source>
</evidence>
<dbReference type="EMBL" id="AZGY01000024">
    <property type="protein sequence ID" value="KZZ89641.1"/>
    <property type="molecule type" value="Genomic_DNA"/>
</dbReference>
<dbReference type="InterPro" id="IPR000086">
    <property type="entry name" value="NUDIX_hydrolase_dom"/>
</dbReference>
<keyword evidence="8" id="KW-0520">NAD</keyword>